<feature type="domain" description="Primosomal protein N' 3' DNA-binding" evidence="4">
    <location>
        <begin position="35"/>
        <end position="128"/>
    </location>
</feature>
<keyword evidence="5" id="KW-0378">Hydrolase</keyword>
<dbReference type="AlphaFoldDB" id="A0A249KT39"/>
<evidence type="ECO:0000256" key="1">
    <source>
        <dbReference type="ARBA" id="ARBA00022741"/>
    </source>
</evidence>
<dbReference type="Proteomes" id="UP000217186">
    <property type="component" value="Chromosome"/>
</dbReference>
<dbReference type="GO" id="GO:0005524">
    <property type="term" value="F:ATP binding"/>
    <property type="evidence" value="ECO:0007669"/>
    <property type="project" value="UniProtKB-KW"/>
</dbReference>
<dbReference type="OrthoDB" id="3177118at2"/>
<reference evidence="5 6" key="1">
    <citation type="submission" date="2016-07" db="EMBL/GenBank/DDBJ databases">
        <title>High microdiversification within the ubiquitous acI lineage of Actinobacteria.</title>
        <authorList>
            <person name="Neuenschwander S.M."/>
            <person name="Salcher M."/>
            <person name="Ghai R."/>
            <person name="Pernthaler J."/>
        </authorList>
    </citation>
    <scope>NUCLEOTIDE SEQUENCE [LARGE SCALE GENOMIC DNA]</scope>
    <source>
        <strain evidence="5">MMS-IIA-15</strain>
    </source>
</reference>
<organism evidence="5 6">
    <name type="scientific">Candidatus Planktophila vernalis</name>
    <dbReference type="NCBI Taxonomy" id="1884907"/>
    <lineage>
        <taxon>Bacteria</taxon>
        <taxon>Bacillati</taxon>
        <taxon>Actinomycetota</taxon>
        <taxon>Actinomycetes</taxon>
        <taxon>Candidatus Nanopelagicales</taxon>
        <taxon>Candidatus Nanopelagicaceae</taxon>
        <taxon>Candidatus Planktophila</taxon>
    </lineage>
</organism>
<dbReference type="InterPro" id="IPR042115">
    <property type="entry name" value="PriA_3primeBD_sf"/>
</dbReference>
<protein>
    <submittedName>
        <fullName evidence="5">Primosomal protein N' (Replication factor Y) (Superfamily II helicase)</fullName>
    </submittedName>
</protein>
<keyword evidence="6" id="KW-1185">Reference proteome</keyword>
<evidence type="ECO:0000256" key="3">
    <source>
        <dbReference type="ARBA" id="ARBA00023125"/>
    </source>
</evidence>
<name>A0A249KT39_9ACTN</name>
<evidence type="ECO:0000259" key="4">
    <source>
        <dbReference type="Pfam" id="PF17764"/>
    </source>
</evidence>
<dbReference type="Gene3D" id="3.40.50.300">
    <property type="entry name" value="P-loop containing nucleotide triphosphate hydrolases"/>
    <property type="match status" value="1"/>
</dbReference>
<dbReference type="KEGG" id="pvn:A7sIIA15_03490"/>
<evidence type="ECO:0000256" key="2">
    <source>
        <dbReference type="ARBA" id="ARBA00022840"/>
    </source>
</evidence>
<dbReference type="GO" id="GO:0003677">
    <property type="term" value="F:DNA binding"/>
    <property type="evidence" value="ECO:0007669"/>
    <property type="project" value="UniProtKB-KW"/>
</dbReference>
<keyword evidence="1" id="KW-0547">Nucleotide-binding</keyword>
<keyword evidence="5" id="KW-0347">Helicase</keyword>
<dbReference type="GO" id="GO:0043138">
    <property type="term" value="F:3'-5' DNA helicase activity"/>
    <property type="evidence" value="ECO:0007669"/>
    <property type="project" value="TreeGrafter"/>
</dbReference>
<proteinExistence type="predicted"/>
<dbReference type="GO" id="GO:0006310">
    <property type="term" value="P:DNA recombination"/>
    <property type="evidence" value="ECO:0007669"/>
    <property type="project" value="TreeGrafter"/>
</dbReference>
<dbReference type="EMBL" id="CP016776">
    <property type="protein sequence ID" value="ASY19941.1"/>
    <property type="molecule type" value="Genomic_DNA"/>
</dbReference>
<dbReference type="InterPro" id="IPR027417">
    <property type="entry name" value="P-loop_NTPase"/>
</dbReference>
<evidence type="ECO:0000313" key="6">
    <source>
        <dbReference type="Proteomes" id="UP000217186"/>
    </source>
</evidence>
<dbReference type="Pfam" id="PF17764">
    <property type="entry name" value="PriA_3primeBD"/>
    <property type="match status" value="1"/>
</dbReference>
<dbReference type="PANTHER" id="PTHR30580">
    <property type="entry name" value="PRIMOSOMAL PROTEIN N"/>
    <property type="match status" value="1"/>
</dbReference>
<gene>
    <name evidence="5" type="ORF">A7sIIA15_03490</name>
</gene>
<keyword evidence="3" id="KW-0238">DNA-binding</keyword>
<dbReference type="Gene3D" id="3.40.1440.60">
    <property type="entry name" value="PriA, 3(prime) DNA-binding domain"/>
    <property type="match status" value="1"/>
</dbReference>
<sequence>MATPRLFRLKSQLAPAPEGPVATELPYARIYVDTGVFHLDTPYDYEVPEKFSEIVKTGVRVQVPFGNREVEGLVIERVVAPSVISGLKSITRVLSHHLVATPKSLELIAQTAQRWATNPWDVIRSAIPPRVAAVDKAFAPTALRSAISSNQSDVCFRAFEPHISAHGQVASIALDSIRKGSVLIVAPDERDIIAICAHLQASTAPVVRIDSGLSRNERYANFLQSMQEQHQIVIGSRSAVFAPLPSASTIIVFKESSPDLYEVRSPAWNARDVAIMRKSIDSARVILCGFVPSLDVAALIDTKRISYFNSSAKVSVKAFTPVDSSLLPGRIFSDIRSNISQGPVLFLLPRKGYANGILCAHCKNVALCACGGRLHLTSKNADPACRICGTLTKHWKCSFCARDKKFVVSRGIERAQEEIARAFPNTAIVLSFGDVIKDHVESKPCIVLATPGAIPQVNGGYSAVIVLEGLSYFSHDDLRANERANELFFEVAGSVKKGGVVLLAIDDSHPIVSSLIRWNPSAILKRELAQRAEISFPPSVNSAVMILPTAQASPLVSGINKAISDARLASDTRVLGPTKIDSQSSKIVVLSSSDSRTALTAFLHELMRRRSIAKKSDSSLRIDPYSL</sequence>
<dbReference type="GO" id="GO:0006270">
    <property type="term" value="P:DNA replication initiation"/>
    <property type="evidence" value="ECO:0007669"/>
    <property type="project" value="TreeGrafter"/>
</dbReference>
<accession>A0A249KT39</accession>
<evidence type="ECO:0000313" key="5">
    <source>
        <dbReference type="EMBL" id="ASY19941.1"/>
    </source>
</evidence>
<keyword evidence="2" id="KW-0067">ATP-binding</keyword>
<dbReference type="RefSeq" id="WP_095685813.1">
    <property type="nucleotide sequence ID" value="NZ_CP016776.1"/>
</dbReference>
<dbReference type="GO" id="GO:0006302">
    <property type="term" value="P:double-strand break repair"/>
    <property type="evidence" value="ECO:0007669"/>
    <property type="project" value="TreeGrafter"/>
</dbReference>
<dbReference type="InterPro" id="IPR041222">
    <property type="entry name" value="PriA_3primeBD"/>
</dbReference>
<dbReference type="PANTHER" id="PTHR30580:SF0">
    <property type="entry name" value="PRIMOSOMAL PROTEIN N"/>
    <property type="match status" value="1"/>
</dbReference>